<gene>
    <name evidence="1" type="ORF">BDN72DRAFT_305128</name>
</gene>
<proteinExistence type="predicted"/>
<evidence type="ECO:0000313" key="1">
    <source>
        <dbReference type="EMBL" id="TFK72685.1"/>
    </source>
</evidence>
<dbReference type="Proteomes" id="UP000308600">
    <property type="component" value="Unassembled WGS sequence"/>
</dbReference>
<sequence length="184" mass="21114">MVKVWFSGRPRILCLVYATTHDWSHSPSRYRSEELENTGGGRGLGQCYSKMFGLKFKKGDEVLNALIRIDSRLKLLRSIYALSILALISSQRSRSLFSFTCIFQIACVYPDTISGRRLTVRLRVLFTMSPFSVQVFCVCTTSQSRSRSFANPRELKNIRGGRNLDISRMSGSNFKLQESMYQRR</sequence>
<accession>A0ACD3B3K9</accession>
<protein>
    <submittedName>
        <fullName evidence="1">Uncharacterized protein</fullName>
    </submittedName>
</protein>
<keyword evidence="2" id="KW-1185">Reference proteome</keyword>
<name>A0ACD3B3K9_9AGAR</name>
<reference evidence="1 2" key="1">
    <citation type="journal article" date="2019" name="Nat. Ecol. Evol.">
        <title>Megaphylogeny resolves global patterns of mushroom evolution.</title>
        <authorList>
            <person name="Varga T."/>
            <person name="Krizsan K."/>
            <person name="Foldi C."/>
            <person name="Dima B."/>
            <person name="Sanchez-Garcia M."/>
            <person name="Sanchez-Ramirez S."/>
            <person name="Szollosi G.J."/>
            <person name="Szarkandi J.G."/>
            <person name="Papp V."/>
            <person name="Albert L."/>
            <person name="Andreopoulos W."/>
            <person name="Angelini C."/>
            <person name="Antonin V."/>
            <person name="Barry K.W."/>
            <person name="Bougher N.L."/>
            <person name="Buchanan P."/>
            <person name="Buyck B."/>
            <person name="Bense V."/>
            <person name="Catcheside P."/>
            <person name="Chovatia M."/>
            <person name="Cooper J."/>
            <person name="Damon W."/>
            <person name="Desjardin D."/>
            <person name="Finy P."/>
            <person name="Geml J."/>
            <person name="Haridas S."/>
            <person name="Hughes K."/>
            <person name="Justo A."/>
            <person name="Karasinski D."/>
            <person name="Kautmanova I."/>
            <person name="Kiss B."/>
            <person name="Kocsube S."/>
            <person name="Kotiranta H."/>
            <person name="LaButti K.M."/>
            <person name="Lechner B.E."/>
            <person name="Liimatainen K."/>
            <person name="Lipzen A."/>
            <person name="Lukacs Z."/>
            <person name="Mihaltcheva S."/>
            <person name="Morgado L.N."/>
            <person name="Niskanen T."/>
            <person name="Noordeloos M.E."/>
            <person name="Ohm R.A."/>
            <person name="Ortiz-Santana B."/>
            <person name="Ovrebo C."/>
            <person name="Racz N."/>
            <person name="Riley R."/>
            <person name="Savchenko A."/>
            <person name="Shiryaev A."/>
            <person name="Soop K."/>
            <person name="Spirin V."/>
            <person name="Szebenyi C."/>
            <person name="Tomsovsky M."/>
            <person name="Tulloss R.E."/>
            <person name="Uehling J."/>
            <person name="Grigoriev I.V."/>
            <person name="Vagvolgyi C."/>
            <person name="Papp T."/>
            <person name="Martin F.M."/>
            <person name="Miettinen O."/>
            <person name="Hibbett D.S."/>
            <person name="Nagy L.G."/>
        </authorList>
    </citation>
    <scope>NUCLEOTIDE SEQUENCE [LARGE SCALE GENOMIC DNA]</scope>
    <source>
        <strain evidence="1 2">NL-1719</strain>
    </source>
</reference>
<evidence type="ECO:0000313" key="2">
    <source>
        <dbReference type="Proteomes" id="UP000308600"/>
    </source>
</evidence>
<organism evidence="1 2">
    <name type="scientific">Pluteus cervinus</name>
    <dbReference type="NCBI Taxonomy" id="181527"/>
    <lineage>
        <taxon>Eukaryota</taxon>
        <taxon>Fungi</taxon>
        <taxon>Dikarya</taxon>
        <taxon>Basidiomycota</taxon>
        <taxon>Agaricomycotina</taxon>
        <taxon>Agaricomycetes</taxon>
        <taxon>Agaricomycetidae</taxon>
        <taxon>Agaricales</taxon>
        <taxon>Pluteineae</taxon>
        <taxon>Pluteaceae</taxon>
        <taxon>Pluteus</taxon>
    </lineage>
</organism>
<dbReference type="EMBL" id="ML208283">
    <property type="protein sequence ID" value="TFK72685.1"/>
    <property type="molecule type" value="Genomic_DNA"/>
</dbReference>